<feature type="region of interest" description="LID" evidence="5">
    <location>
        <begin position="126"/>
        <end position="163"/>
    </location>
</feature>
<dbReference type="GO" id="GO:0044209">
    <property type="term" value="P:AMP salvage"/>
    <property type="evidence" value="ECO:0007669"/>
    <property type="project" value="UniProtKB-UniRule"/>
</dbReference>
<gene>
    <name evidence="5" type="primary">adk</name>
    <name evidence="9" type="ordered locus">Acid_6451</name>
</gene>
<dbReference type="Pfam" id="PF00406">
    <property type="entry name" value="ADK"/>
    <property type="match status" value="1"/>
</dbReference>
<feature type="binding site" evidence="5">
    <location>
        <position position="31"/>
    </location>
    <ligand>
        <name>AMP</name>
        <dbReference type="ChEBI" id="CHEBI:456215"/>
    </ligand>
</feature>
<feature type="binding site" evidence="5">
    <location>
        <position position="150"/>
    </location>
    <ligand>
        <name>Zn(2+)</name>
        <dbReference type="ChEBI" id="CHEBI:29105"/>
        <note>structural</note>
    </ligand>
</feature>
<dbReference type="PRINTS" id="PR00094">
    <property type="entry name" value="ADENYLTKNASE"/>
</dbReference>
<dbReference type="PROSITE" id="PS00113">
    <property type="entry name" value="ADENYLATE_KINASE"/>
    <property type="match status" value="1"/>
</dbReference>
<dbReference type="Gene3D" id="3.40.50.300">
    <property type="entry name" value="P-loop containing nucleotide triphosphate hydrolases"/>
    <property type="match status" value="1"/>
</dbReference>
<feature type="binding site" evidence="5">
    <location>
        <begin position="10"/>
        <end position="15"/>
    </location>
    <ligand>
        <name>ATP</name>
        <dbReference type="ChEBI" id="CHEBI:30616"/>
    </ligand>
</feature>
<comment type="similarity">
    <text evidence="5 6">Belongs to the adenylate kinase family.</text>
</comment>
<dbReference type="GO" id="GO:0004017">
    <property type="term" value="F:AMP kinase activity"/>
    <property type="evidence" value="ECO:0007669"/>
    <property type="project" value="UniProtKB-UniRule"/>
</dbReference>
<feature type="binding site" evidence="5">
    <location>
        <position position="198"/>
    </location>
    <ligand>
        <name>ATP</name>
        <dbReference type="ChEBI" id="CHEBI:30616"/>
    </ligand>
</feature>
<feature type="binding site" evidence="5">
    <location>
        <position position="92"/>
    </location>
    <ligand>
        <name>AMP</name>
        <dbReference type="ChEBI" id="CHEBI:456215"/>
    </ligand>
</feature>
<dbReference type="InterPro" id="IPR027417">
    <property type="entry name" value="P-loop_NTPase"/>
</dbReference>
<feature type="binding site" evidence="5">
    <location>
        <begin position="136"/>
        <end position="137"/>
    </location>
    <ligand>
        <name>ATP</name>
        <dbReference type="ChEBI" id="CHEBI:30616"/>
    </ligand>
</feature>
<organism evidence="9">
    <name type="scientific">Solibacter usitatus (strain Ellin6076)</name>
    <dbReference type="NCBI Taxonomy" id="234267"/>
    <lineage>
        <taxon>Bacteria</taxon>
        <taxon>Pseudomonadati</taxon>
        <taxon>Acidobacteriota</taxon>
        <taxon>Terriglobia</taxon>
        <taxon>Bryobacterales</taxon>
        <taxon>Solibacteraceae</taxon>
        <taxon>Candidatus Solibacter</taxon>
    </lineage>
</organism>
<dbReference type="AlphaFoldDB" id="Q01SJ5"/>
<reference evidence="9" key="1">
    <citation type="submission" date="2006-10" db="EMBL/GenBank/DDBJ databases">
        <title>Complete sequence of Solibacter usitatus Ellin6076.</title>
        <authorList>
            <consortium name="US DOE Joint Genome Institute"/>
            <person name="Copeland A."/>
            <person name="Lucas S."/>
            <person name="Lapidus A."/>
            <person name="Barry K."/>
            <person name="Detter J.C."/>
            <person name="Glavina del Rio T."/>
            <person name="Hammon N."/>
            <person name="Israni S."/>
            <person name="Dalin E."/>
            <person name="Tice H."/>
            <person name="Pitluck S."/>
            <person name="Thompson L.S."/>
            <person name="Brettin T."/>
            <person name="Bruce D."/>
            <person name="Han C."/>
            <person name="Tapia R."/>
            <person name="Gilna P."/>
            <person name="Schmutz J."/>
            <person name="Larimer F."/>
            <person name="Land M."/>
            <person name="Hauser L."/>
            <person name="Kyrpides N."/>
            <person name="Mikhailova N."/>
            <person name="Janssen P.H."/>
            <person name="Kuske C.R."/>
            <person name="Richardson P."/>
        </authorList>
    </citation>
    <scope>NUCLEOTIDE SEQUENCE</scope>
    <source>
        <strain evidence="9">Ellin6076</strain>
    </source>
</reference>
<keyword evidence="2 5" id="KW-0545">Nucleotide biosynthesis</keyword>
<dbReference type="NCBIfam" id="NF001381">
    <property type="entry name" value="PRK00279.1-3"/>
    <property type="match status" value="1"/>
</dbReference>
<evidence type="ECO:0000256" key="7">
    <source>
        <dbReference type="RuleBase" id="RU003331"/>
    </source>
</evidence>
<keyword evidence="3 5" id="KW-0547">Nucleotide-binding</keyword>
<evidence type="ECO:0000259" key="8">
    <source>
        <dbReference type="Pfam" id="PF05191"/>
    </source>
</evidence>
<keyword evidence="5" id="KW-0479">Metal-binding</keyword>
<comment type="subcellular location">
    <subcellularLocation>
        <location evidence="5 7">Cytoplasm</location>
    </subcellularLocation>
</comment>
<dbReference type="GO" id="GO:0005524">
    <property type="term" value="F:ATP binding"/>
    <property type="evidence" value="ECO:0007669"/>
    <property type="project" value="UniProtKB-UniRule"/>
</dbReference>
<feature type="binding site" evidence="5">
    <location>
        <position position="130"/>
    </location>
    <ligand>
        <name>Zn(2+)</name>
        <dbReference type="ChEBI" id="CHEBI:29105"/>
        <note>structural</note>
    </ligand>
</feature>
<dbReference type="InterPro" id="IPR000850">
    <property type="entry name" value="Adenylat/UMP-CMP_kin"/>
</dbReference>
<dbReference type="PANTHER" id="PTHR23359">
    <property type="entry name" value="NUCLEOTIDE KINASE"/>
    <property type="match status" value="1"/>
</dbReference>
<comment type="function">
    <text evidence="5">Catalyzes the reversible transfer of the terminal phosphate group between ATP and AMP. Plays an important role in cellular energy homeostasis and in adenine nucleotide metabolism.</text>
</comment>
<dbReference type="SUPFAM" id="SSF52540">
    <property type="entry name" value="P-loop containing nucleoside triphosphate hydrolases"/>
    <property type="match status" value="1"/>
</dbReference>
<keyword evidence="1 5" id="KW-0808">Transferase</keyword>
<dbReference type="eggNOG" id="COG0563">
    <property type="taxonomic scope" value="Bacteria"/>
</dbReference>
<name>Q01SJ5_SOLUE</name>
<evidence type="ECO:0000256" key="6">
    <source>
        <dbReference type="RuleBase" id="RU003330"/>
    </source>
</evidence>
<feature type="binding site" evidence="5">
    <location>
        <begin position="57"/>
        <end position="59"/>
    </location>
    <ligand>
        <name>AMP</name>
        <dbReference type="ChEBI" id="CHEBI:456215"/>
    </ligand>
</feature>
<feature type="binding site" evidence="5">
    <location>
        <position position="36"/>
    </location>
    <ligand>
        <name>AMP</name>
        <dbReference type="ChEBI" id="CHEBI:456215"/>
    </ligand>
</feature>
<keyword evidence="5" id="KW-0862">Zinc</keyword>
<dbReference type="HOGENOM" id="CLU_032354_1_2_0"/>
<evidence type="ECO:0000256" key="5">
    <source>
        <dbReference type="HAMAP-Rule" id="MF_00235"/>
    </source>
</evidence>
<feature type="binding site" evidence="5">
    <location>
        <position position="127"/>
    </location>
    <ligand>
        <name>ATP</name>
        <dbReference type="ChEBI" id="CHEBI:30616"/>
    </ligand>
</feature>
<dbReference type="GO" id="GO:0008270">
    <property type="term" value="F:zinc ion binding"/>
    <property type="evidence" value="ECO:0007669"/>
    <property type="project" value="UniProtKB-UniRule"/>
</dbReference>
<sequence length="219" mass="24009">MILLLFGPPGCGKGTQAAYLAERFHIPAISTGEMFRAECKAGTEMGKVACSMISRGGFVSDDIVNGVVASRTARPDCANGFLLDGYPRTVPQAIWFAELLRKRNLPEPAVMHLDVADEALVARLTARRQCPKCLQIYNAISLPPKVHGICDLDGTPLITREDDREAVIRQRLRAYDELTGPILKWYGPKLVRGIDGSNSPAEVRREIEKIAMEAACVMV</sequence>
<proteinExistence type="inferred from homology"/>
<feature type="binding site" evidence="5">
    <location>
        <position position="133"/>
    </location>
    <ligand>
        <name>Zn(2+)</name>
        <dbReference type="ChEBI" id="CHEBI:29105"/>
        <note>structural</note>
    </ligand>
</feature>
<dbReference type="GO" id="GO:0005737">
    <property type="term" value="C:cytoplasm"/>
    <property type="evidence" value="ECO:0007669"/>
    <property type="project" value="UniProtKB-SubCell"/>
</dbReference>
<keyword evidence="5" id="KW-0963">Cytoplasm</keyword>
<comment type="pathway">
    <text evidence="5">Purine metabolism; AMP biosynthesis via salvage pathway; AMP from ADP: step 1/1.</text>
</comment>
<comment type="domain">
    <text evidence="5">Consists of three domains, a large central CORE domain and two small peripheral domains, NMPbind and LID, which undergo movements during catalysis. The LID domain closes over the site of phosphoryl transfer upon ATP binding. Assembling and dissambling the active center during each catalytic cycle provides an effective means to prevent ATP hydrolysis. Some bacteria have evolved a zinc-coordinating structure that stabilizes the LID domain.</text>
</comment>
<dbReference type="UniPathway" id="UPA00588">
    <property type="reaction ID" value="UER00649"/>
</dbReference>
<keyword evidence="5 7" id="KW-0067">ATP-binding</keyword>
<accession>Q01SJ5</accession>
<dbReference type="InterPro" id="IPR006259">
    <property type="entry name" value="Adenyl_kin_sub"/>
</dbReference>
<comment type="subunit">
    <text evidence="5 7">Monomer.</text>
</comment>
<feature type="binding site" evidence="5">
    <location>
        <position position="160"/>
    </location>
    <ligand>
        <name>AMP</name>
        <dbReference type="ChEBI" id="CHEBI:456215"/>
    </ligand>
</feature>
<evidence type="ECO:0000256" key="4">
    <source>
        <dbReference type="ARBA" id="ARBA00022777"/>
    </source>
</evidence>
<feature type="binding site" evidence="5">
    <location>
        <position position="153"/>
    </location>
    <ligand>
        <name>Zn(2+)</name>
        <dbReference type="ChEBI" id="CHEBI:29105"/>
        <note>structural</note>
    </ligand>
</feature>
<comment type="catalytic activity">
    <reaction evidence="5 7">
        <text>AMP + ATP = 2 ADP</text>
        <dbReference type="Rhea" id="RHEA:12973"/>
        <dbReference type="ChEBI" id="CHEBI:30616"/>
        <dbReference type="ChEBI" id="CHEBI:456215"/>
        <dbReference type="ChEBI" id="CHEBI:456216"/>
        <dbReference type="EC" id="2.7.4.3"/>
    </reaction>
</comment>
<evidence type="ECO:0000256" key="1">
    <source>
        <dbReference type="ARBA" id="ARBA00022679"/>
    </source>
</evidence>
<dbReference type="EC" id="2.7.4.3" evidence="5 7"/>
<dbReference type="InterPro" id="IPR007862">
    <property type="entry name" value="Adenylate_kinase_lid-dom"/>
</dbReference>
<dbReference type="Pfam" id="PF05191">
    <property type="entry name" value="ADK_lid"/>
    <property type="match status" value="1"/>
</dbReference>
<dbReference type="CDD" id="cd01428">
    <property type="entry name" value="ADK"/>
    <property type="match status" value="1"/>
</dbReference>
<feature type="binding site" evidence="5">
    <location>
        <begin position="85"/>
        <end position="88"/>
    </location>
    <ligand>
        <name>AMP</name>
        <dbReference type="ChEBI" id="CHEBI:456215"/>
    </ligand>
</feature>
<dbReference type="InParanoid" id="Q01SJ5"/>
<feature type="region of interest" description="NMP" evidence="5">
    <location>
        <begin position="30"/>
        <end position="59"/>
    </location>
</feature>
<evidence type="ECO:0000256" key="2">
    <source>
        <dbReference type="ARBA" id="ARBA00022727"/>
    </source>
</evidence>
<dbReference type="InterPro" id="IPR033690">
    <property type="entry name" value="Adenylat_kinase_CS"/>
</dbReference>
<dbReference type="HAMAP" id="MF_00235">
    <property type="entry name" value="Adenylate_kinase_Adk"/>
    <property type="match status" value="1"/>
</dbReference>
<dbReference type="FunCoup" id="Q01SJ5">
    <property type="interactions" value="633"/>
</dbReference>
<dbReference type="NCBIfam" id="TIGR01351">
    <property type="entry name" value="adk"/>
    <property type="match status" value="1"/>
</dbReference>
<feature type="domain" description="Adenylate kinase active site lid" evidence="8">
    <location>
        <begin position="127"/>
        <end position="162"/>
    </location>
</feature>
<dbReference type="STRING" id="234267.Acid_6451"/>
<evidence type="ECO:0000256" key="3">
    <source>
        <dbReference type="ARBA" id="ARBA00022741"/>
    </source>
</evidence>
<dbReference type="KEGG" id="sus:Acid_6451"/>
<dbReference type="EMBL" id="CP000473">
    <property type="protein sequence ID" value="ABJ87375.1"/>
    <property type="molecule type" value="Genomic_DNA"/>
</dbReference>
<dbReference type="OrthoDB" id="9805030at2"/>
<feature type="binding site" evidence="5">
    <location>
        <position position="171"/>
    </location>
    <ligand>
        <name>AMP</name>
        <dbReference type="ChEBI" id="CHEBI:456215"/>
    </ligand>
</feature>
<protein>
    <recommendedName>
        <fullName evidence="5 7">Adenylate kinase</fullName>
        <shortName evidence="5">AK</shortName>
        <ecNumber evidence="5 7">2.7.4.3</ecNumber>
    </recommendedName>
    <alternativeName>
        <fullName evidence="5">ATP-AMP transphosphorylase</fullName>
    </alternativeName>
    <alternativeName>
        <fullName evidence="5">ATP:AMP phosphotransferase</fullName>
    </alternativeName>
    <alternativeName>
        <fullName evidence="5">Adenylate monophosphate kinase</fullName>
    </alternativeName>
</protein>
<keyword evidence="4 5" id="KW-0418">Kinase</keyword>
<evidence type="ECO:0000313" key="9">
    <source>
        <dbReference type="EMBL" id="ABJ87375.1"/>
    </source>
</evidence>